<sequence>MRTRFAPSPTGYLHVGGARTALFCHLQARHVGGKMVLRIEDTDRDRSSQEVVEAIKDGMHWLGLDADEGPLFQSDHTERHREMALQLLEEGKAYKCYCSKEELDAMRAGQQARKEKPRYDGRCRKRTEHPEDQPYVIRFKTPQDGEVVWQDQVQGTIRIGNRELDDLILLRSDGSPTYNLAVVVDDHDMGISHVIRGEDHTSNTPRQIHLFKALGWDVPTYAHIPLLHGEDGAKLSKRHGAVSVLQFREEGYLSAALNNYLVRMGWSHGEKEEFSREEMIELFDINDVGRSAAIFNMSKLLWLNGVHIRNSAPAELASELIWHLQRLGVETDDTAFVEKIIPGMLERCKTMKEMAEMGRFYFEAPAEYAEKSVKKHLKAAVLPHFEVLVSRLNELAAADWNDAGIEACFKAVMEETGAKMGKIGQPVRIALSGSDIAPGIYEILQLVGRDESLQRLGRLVSFFQDHVAAMES</sequence>
<evidence type="ECO:0000259" key="12">
    <source>
        <dbReference type="Pfam" id="PF19269"/>
    </source>
</evidence>
<keyword evidence="9 10" id="KW-0030">Aminoacyl-tRNA synthetase</keyword>
<dbReference type="NCBIfam" id="TIGR00464">
    <property type="entry name" value="gltX_bact"/>
    <property type="match status" value="1"/>
</dbReference>
<evidence type="ECO:0000256" key="2">
    <source>
        <dbReference type="ARBA" id="ARBA00007894"/>
    </source>
</evidence>
<dbReference type="GO" id="GO:0006424">
    <property type="term" value="P:glutamyl-tRNA aminoacylation"/>
    <property type="evidence" value="ECO:0007669"/>
    <property type="project" value="UniProtKB-UniRule"/>
</dbReference>
<dbReference type="EMBL" id="LO017727">
    <property type="protein sequence ID" value="CRH04680.1"/>
    <property type="molecule type" value="Genomic_DNA"/>
</dbReference>
<comment type="similarity">
    <text evidence="2 10">Belongs to the class-I aminoacyl-tRNA synthetase family. Glutamate--tRNA ligase type 1 subfamily.</text>
</comment>
<keyword evidence="6 10" id="KW-0547">Nucleotide-binding</keyword>
<evidence type="ECO:0000256" key="9">
    <source>
        <dbReference type="ARBA" id="ARBA00023146"/>
    </source>
</evidence>
<dbReference type="InterPro" id="IPR033910">
    <property type="entry name" value="GluRS_core"/>
</dbReference>
<dbReference type="GO" id="GO:0005829">
    <property type="term" value="C:cytosol"/>
    <property type="evidence" value="ECO:0007669"/>
    <property type="project" value="TreeGrafter"/>
</dbReference>
<proteinExistence type="inferred from homology"/>
<dbReference type="Gene3D" id="1.10.10.350">
    <property type="match status" value="1"/>
</dbReference>
<comment type="function">
    <text evidence="10">Catalyzes the attachment of glutamate to tRNA(Glu) in a two-step reaction: glutamate is first activated by ATP to form Glu-AMP and then transferred to the acceptor end of tRNA(Glu).</text>
</comment>
<comment type="caution">
    <text evidence="10">Lacks conserved residue(s) required for the propagation of feature annotation.</text>
</comment>
<dbReference type="GO" id="GO:0004818">
    <property type="term" value="F:glutamate-tRNA ligase activity"/>
    <property type="evidence" value="ECO:0007669"/>
    <property type="project" value="UniProtKB-UniRule"/>
</dbReference>
<dbReference type="EC" id="6.1.1.17" evidence="10"/>
<dbReference type="InterPro" id="IPR004527">
    <property type="entry name" value="Glu-tRNA-ligase_bac/mito"/>
</dbReference>
<keyword evidence="8 10" id="KW-0648">Protein biosynthesis</keyword>
<dbReference type="InterPro" id="IPR045462">
    <property type="entry name" value="aa-tRNA-synth_I_cd-bd"/>
</dbReference>
<name>A0A1S7LCP7_MAGMO</name>
<dbReference type="PANTHER" id="PTHR43311:SF2">
    <property type="entry name" value="GLUTAMATE--TRNA LIGASE, MITOCHONDRIAL-RELATED"/>
    <property type="match status" value="1"/>
</dbReference>
<dbReference type="GO" id="GO:0000049">
    <property type="term" value="F:tRNA binding"/>
    <property type="evidence" value="ECO:0007669"/>
    <property type="project" value="InterPro"/>
</dbReference>
<dbReference type="Pfam" id="PF00749">
    <property type="entry name" value="tRNA-synt_1c"/>
    <property type="match status" value="1"/>
</dbReference>
<evidence type="ECO:0000256" key="5">
    <source>
        <dbReference type="ARBA" id="ARBA00022598"/>
    </source>
</evidence>
<evidence type="ECO:0000256" key="7">
    <source>
        <dbReference type="ARBA" id="ARBA00022840"/>
    </source>
</evidence>
<dbReference type="InterPro" id="IPR008925">
    <property type="entry name" value="aa_tRNA-synth_I_cd-bd_sf"/>
</dbReference>
<dbReference type="InterPro" id="IPR001412">
    <property type="entry name" value="aa-tRNA-synth_I_CS"/>
</dbReference>
<dbReference type="InterPro" id="IPR020751">
    <property type="entry name" value="aa-tRNA-synth_I_codon-bd_sub2"/>
</dbReference>
<keyword evidence="7 10" id="KW-0067">ATP-binding</keyword>
<organism evidence="13">
    <name type="scientific">Magnetococcus massalia (strain MO-1)</name>
    <dbReference type="NCBI Taxonomy" id="451514"/>
    <lineage>
        <taxon>Bacteria</taxon>
        <taxon>Pseudomonadati</taxon>
        <taxon>Pseudomonadota</taxon>
        <taxon>Magnetococcia</taxon>
        <taxon>Magnetococcales</taxon>
        <taxon>Magnetococcaceae</taxon>
        <taxon>Magnetococcus</taxon>
    </lineage>
</organism>
<dbReference type="PROSITE" id="PS00178">
    <property type="entry name" value="AA_TRNA_LIGASE_I"/>
    <property type="match status" value="1"/>
</dbReference>
<dbReference type="AlphaFoldDB" id="A0A1S7LCP7"/>
<dbReference type="InterPro" id="IPR014729">
    <property type="entry name" value="Rossmann-like_a/b/a_fold"/>
</dbReference>
<feature type="short sequence motif" description="'HIGH' region" evidence="10">
    <location>
        <begin position="7"/>
        <end position="17"/>
    </location>
</feature>
<dbReference type="HAMAP" id="MF_00022">
    <property type="entry name" value="Glu_tRNA_synth_type1"/>
    <property type="match status" value="1"/>
</dbReference>
<evidence type="ECO:0000313" key="13">
    <source>
        <dbReference type="EMBL" id="CRH04680.1"/>
    </source>
</evidence>
<keyword evidence="5 10" id="KW-0436">Ligase</keyword>
<evidence type="ECO:0000256" key="10">
    <source>
        <dbReference type="HAMAP-Rule" id="MF_00022"/>
    </source>
</evidence>
<comment type="catalytic activity">
    <reaction evidence="10">
        <text>tRNA(Glu) + L-glutamate + ATP = L-glutamyl-tRNA(Glu) + AMP + diphosphate</text>
        <dbReference type="Rhea" id="RHEA:23540"/>
        <dbReference type="Rhea" id="RHEA-COMP:9663"/>
        <dbReference type="Rhea" id="RHEA-COMP:9680"/>
        <dbReference type="ChEBI" id="CHEBI:29985"/>
        <dbReference type="ChEBI" id="CHEBI:30616"/>
        <dbReference type="ChEBI" id="CHEBI:33019"/>
        <dbReference type="ChEBI" id="CHEBI:78442"/>
        <dbReference type="ChEBI" id="CHEBI:78520"/>
        <dbReference type="ChEBI" id="CHEBI:456215"/>
        <dbReference type="EC" id="6.1.1.17"/>
    </reaction>
</comment>
<dbReference type="InterPro" id="IPR000924">
    <property type="entry name" value="Glu/Gln-tRNA-synth"/>
</dbReference>
<gene>
    <name evidence="10 13" type="primary">gltX</name>
    <name evidence="13" type="ORF">MAGMO_0470</name>
</gene>
<dbReference type="PRINTS" id="PR00987">
    <property type="entry name" value="TRNASYNTHGLU"/>
</dbReference>
<dbReference type="SUPFAM" id="SSF52374">
    <property type="entry name" value="Nucleotidylyl transferase"/>
    <property type="match status" value="1"/>
</dbReference>
<protein>
    <recommendedName>
        <fullName evidence="10">Glutamate--tRNA ligase</fullName>
        <ecNumber evidence="10">6.1.1.17</ecNumber>
    </recommendedName>
    <alternativeName>
        <fullName evidence="10">Glutamyl-tRNA synthetase</fullName>
        <shortName evidence="10">GluRS</shortName>
    </alternativeName>
</protein>
<dbReference type="Pfam" id="PF19269">
    <property type="entry name" value="Anticodon_2"/>
    <property type="match status" value="1"/>
</dbReference>
<evidence type="ECO:0000256" key="3">
    <source>
        <dbReference type="ARBA" id="ARBA00011245"/>
    </source>
</evidence>
<evidence type="ECO:0000256" key="1">
    <source>
        <dbReference type="ARBA" id="ARBA00004496"/>
    </source>
</evidence>
<feature type="domain" description="Aminoacyl-tRNA synthetase class I anticodon-binding" evidence="12">
    <location>
        <begin position="316"/>
        <end position="458"/>
    </location>
</feature>
<comment type="subunit">
    <text evidence="3 10">Monomer.</text>
</comment>
<evidence type="ECO:0000259" key="11">
    <source>
        <dbReference type="Pfam" id="PF00749"/>
    </source>
</evidence>
<feature type="short sequence motif" description="'KMSKS' region" evidence="10">
    <location>
        <begin position="234"/>
        <end position="238"/>
    </location>
</feature>
<dbReference type="SUPFAM" id="SSF48163">
    <property type="entry name" value="An anticodon-binding domain of class I aminoacyl-tRNA synthetases"/>
    <property type="match status" value="1"/>
</dbReference>
<dbReference type="GO" id="GO:0005524">
    <property type="term" value="F:ATP binding"/>
    <property type="evidence" value="ECO:0007669"/>
    <property type="project" value="UniProtKB-UniRule"/>
</dbReference>
<dbReference type="CDD" id="cd00808">
    <property type="entry name" value="GluRS_core"/>
    <property type="match status" value="1"/>
</dbReference>
<evidence type="ECO:0000256" key="4">
    <source>
        <dbReference type="ARBA" id="ARBA00022490"/>
    </source>
</evidence>
<feature type="binding site" evidence="10">
    <location>
        <position position="237"/>
    </location>
    <ligand>
        <name>ATP</name>
        <dbReference type="ChEBI" id="CHEBI:30616"/>
    </ligand>
</feature>
<dbReference type="InterPro" id="IPR049940">
    <property type="entry name" value="GluQ/Sye"/>
</dbReference>
<accession>A0A1S7LCP7</accession>
<keyword evidence="4 10" id="KW-0963">Cytoplasm</keyword>
<reference evidence="13" key="1">
    <citation type="submission" date="2015-04" db="EMBL/GenBank/DDBJ databases">
        <authorList>
            <person name="Syromyatnikov M.Y."/>
            <person name="Popov V.N."/>
        </authorList>
    </citation>
    <scope>NUCLEOTIDE SEQUENCE</scope>
    <source>
        <strain evidence="13">MO-1</strain>
    </source>
</reference>
<dbReference type="InterPro" id="IPR020058">
    <property type="entry name" value="Glu/Gln-tRNA-synth_Ib_cat-dom"/>
</dbReference>
<feature type="domain" description="Glutamyl/glutaminyl-tRNA synthetase class Ib catalytic" evidence="11">
    <location>
        <begin position="2"/>
        <end position="302"/>
    </location>
</feature>
<dbReference type="GO" id="GO:0008270">
    <property type="term" value="F:zinc ion binding"/>
    <property type="evidence" value="ECO:0007669"/>
    <property type="project" value="InterPro"/>
</dbReference>
<comment type="subcellular location">
    <subcellularLocation>
        <location evidence="1 10">Cytoplasm</location>
    </subcellularLocation>
</comment>
<evidence type="ECO:0000256" key="6">
    <source>
        <dbReference type="ARBA" id="ARBA00022741"/>
    </source>
</evidence>
<dbReference type="PANTHER" id="PTHR43311">
    <property type="entry name" value="GLUTAMATE--TRNA LIGASE"/>
    <property type="match status" value="1"/>
</dbReference>
<dbReference type="FunFam" id="3.40.50.620:FF:000007">
    <property type="entry name" value="Glutamate--tRNA ligase"/>
    <property type="match status" value="1"/>
</dbReference>
<evidence type="ECO:0000256" key="8">
    <source>
        <dbReference type="ARBA" id="ARBA00022917"/>
    </source>
</evidence>
<dbReference type="Gene3D" id="3.40.50.620">
    <property type="entry name" value="HUPs"/>
    <property type="match status" value="1"/>
</dbReference>